<evidence type="ECO:0000313" key="2">
    <source>
        <dbReference type="Proteomes" id="UP001596237"/>
    </source>
</evidence>
<dbReference type="EMBL" id="JBHSTT010000087">
    <property type="protein sequence ID" value="MFC6392044.1"/>
    <property type="molecule type" value="Genomic_DNA"/>
</dbReference>
<proteinExistence type="predicted"/>
<reference evidence="2" key="1">
    <citation type="journal article" date="2019" name="Int. J. Syst. Evol. Microbiol.">
        <title>The Global Catalogue of Microorganisms (GCM) 10K type strain sequencing project: providing services to taxonomists for standard genome sequencing and annotation.</title>
        <authorList>
            <consortium name="The Broad Institute Genomics Platform"/>
            <consortium name="The Broad Institute Genome Sequencing Center for Infectious Disease"/>
            <person name="Wu L."/>
            <person name="Ma J."/>
        </authorList>
    </citation>
    <scope>NUCLEOTIDE SEQUENCE [LARGE SCALE GENOMIC DNA]</scope>
    <source>
        <strain evidence="2">CCUG 36916</strain>
    </source>
</reference>
<keyword evidence="2" id="KW-1185">Reference proteome</keyword>
<name>A0ABW1WYV4_9HYPH</name>
<protein>
    <submittedName>
        <fullName evidence="1">Uncharacterized protein</fullName>
    </submittedName>
</protein>
<comment type="caution">
    <text evidence="1">The sequence shown here is derived from an EMBL/GenBank/DDBJ whole genome shotgun (WGS) entry which is preliminary data.</text>
</comment>
<evidence type="ECO:0000313" key="1">
    <source>
        <dbReference type="EMBL" id="MFC6392044.1"/>
    </source>
</evidence>
<accession>A0ABW1WYV4</accession>
<gene>
    <name evidence="1" type="ORF">ACFQDP_22305</name>
</gene>
<dbReference type="Proteomes" id="UP001596237">
    <property type="component" value="Unassembled WGS sequence"/>
</dbReference>
<organism evidence="1 2">
    <name type="scientific">Methylorubrum zatmanii</name>
    <dbReference type="NCBI Taxonomy" id="29429"/>
    <lineage>
        <taxon>Bacteria</taxon>
        <taxon>Pseudomonadati</taxon>
        <taxon>Pseudomonadota</taxon>
        <taxon>Alphaproteobacteria</taxon>
        <taxon>Hyphomicrobiales</taxon>
        <taxon>Methylobacteriaceae</taxon>
        <taxon>Methylorubrum</taxon>
    </lineage>
</organism>
<sequence>MVAEFDRRRSLVVDGVNRLPGLPYAHSTDNIARTLVRIGRFLSERSPAGPKRI</sequence>
<dbReference type="RefSeq" id="WP_009861379.1">
    <property type="nucleotide sequence ID" value="NZ_JBHSTT010000087.1"/>
</dbReference>